<organism evidence="1">
    <name type="scientific">marine metagenome</name>
    <dbReference type="NCBI Taxonomy" id="408172"/>
    <lineage>
        <taxon>unclassified sequences</taxon>
        <taxon>metagenomes</taxon>
        <taxon>ecological metagenomes</taxon>
    </lineage>
</organism>
<protein>
    <submittedName>
        <fullName evidence="1">Uncharacterized protein</fullName>
    </submittedName>
</protein>
<name>A0A382Z6M0_9ZZZZ</name>
<dbReference type="AlphaFoldDB" id="A0A382Z6M0"/>
<reference evidence="1" key="1">
    <citation type="submission" date="2018-05" db="EMBL/GenBank/DDBJ databases">
        <authorList>
            <person name="Lanie J.A."/>
            <person name="Ng W.-L."/>
            <person name="Kazmierczak K.M."/>
            <person name="Andrzejewski T.M."/>
            <person name="Davidsen T.M."/>
            <person name="Wayne K.J."/>
            <person name="Tettelin H."/>
            <person name="Glass J.I."/>
            <person name="Rusch D."/>
            <person name="Podicherti R."/>
            <person name="Tsui H.-C.T."/>
            <person name="Winkler M.E."/>
        </authorList>
    </citation>
    <scope>NUCLEOTIDE SEQUENCE</scope>
</reference>
<proteinExistence type="predicted"/>
<evidence type="ECO:0000313" key="1">
    <source>
        <dbReference type="EMBL" id="SVD91147.1"/>
    </source>
</evidence>
<dbReference type="EMBL" id="UINC01181447">
    <property type="protein sequence ID" value="SVD91147.1"/>
    <property type="molecule type" value="Genomic_DNA"/>
</dbReference>
<accession>A0A382Z6M0</accession>
<feature type="non-terminal residue" evidence="1">
    <location>
        <position position="66"/>
    </location>
</feature>
<sequence length="66" mass="7832">MNPNKDNENYANMLIEESMKKIHYQSYDNWICNFALNLEYIWKENSANELTLTDDKLVENQKSSAI</sequence>
<gene>
    <name evidence="1" type="ORF">METZ01_LOCUS444001</name>
</gene>